<dbReference type="RefSeq" id="WP_248650203.1">
    <property type="nucleotide sequence ID" value="NZ_CP096659.1"/>
</dbReference>
<dbReference type="GeneID" id="72186863"/>
<dbReference type="Proteomes" id="UP000830729">
    <property type="component" value="Chromosome"/>
</dbReference>
<gene>
    <name evidence="2" type="ORF">M0R89_16650</name>
</gene>
<reference evidence="2 3" key="1">
    <citation type="submission" date="2022-04" db="EMBL/GenBank/DDBJ databases">
        <title>Diverse halophilic archaea isolated from saline environments.</title>
        <authorList>
            <person name="Cui H.-L."/>
        </authorList>
    </citation>
    <scope>NUCLEOTIDE SEQUENCE [LARGE SCALE GENOMIC DNA]</scope>
    <source>
        <strain evidence="2 3">XZYJT49</strain>
    </source>
</reference>
<dbReference type="EMBL" id="CP096659">
    <property type="protein sequence ID" value="UPV74156.1"/>
    <property type="molecule type" value="Genomic_DNA"/>
</dbReference>
<evidence type="ECO:0000313" key="3">
    <source>
        <dbReference type="Proteomes" id="UP000830729"/>
    </source>
</evidence>
<evidence type="ECO:0000313" key="2">
    <source>
        <dbReference type="EMBL" id="UPV74156.1"/>
    </source>
</evidence>
<dbReference type="KEGG" id="halx:M0R89_16650"/>
<sequence>MKRRTLLRNTASTGLLAMGATSVAAATTNEGDFDPEDLPDDPTVSVLDDETGERVEKPLSETDATLSDCCVVKDGCDCACHCCIC</sequence>
<organism evidence="2 3">
    <name type="scientific">Halorussus limi</name>
    <dbReference type="NCBI Taxonomy" id="2938695"/>
    <lineage>
        <taxon>Archaea</taxon>
        <taxon>Methanobacteriati</taxon>
        <taxon>Methanobacteriota</taxon>
        <taxon>Stenosarchaea group</taxon>
        <taxon>Halobacteria</taxon>
        <taxon>Halobacteriales</taxon>
        <taxon>Haladaptataceae</taxon>
        <taxon>Halorussus</taxon>
    </lineage>
</organism>
<evidence type="ECO:0000256" key="1">
    <source>
        <dbReference type="SAM" id="MobiDB-lite"/>
    </source>
</evidence>
<feature type="compositionally biased region" description="Acidic residues" evidence="1">
    <location>
        <begin position="31"/>
        <end position="40"/>
    </location>
</feature>
<dbReference type="AlphaFoldDB" id="A0A8U0HTX8"/>
<keyword evidence="3" id="KW-1185">Reference proteome</keyword>
<name>A0A8U0HTX8_9EURY</name>
<accession>A0A8U0HTX8</accession>
<proteinExistence type="predicted"/>
<protein>
    <submittedName>
        <fullName evidence="2">Uncharacterized protein</fullName>
    </submittedName>
</protein>
<feature type="region of interest" description="Disordered" evidence="1">
    <location>
        <begin position="28"/>
        <end position="58"/>
    </location>
</feature>